<dbReference type="RefSeq" id="WP_265357076.1">
    <property type="nucleotide sequence ID" value="NZ_JAMQPR010000001.1"/>
</dbReference>
<evidence type="ECO:0000313" key="4">
    <source>
        <dbReference type="Proteomes" id="UP001208794"/>
    </source>
</evidence>
<dbReference type="GO" id="GO:0016740">
    <property type="term" value="F:transferase activity"/>
    <property type="evidence" value="ECO:0007669"/>
    <property type="project" value="UniProtKB-KW"/>
</dbReference>
<comment type="caution">
    <text evidence="3">The sequence shown here is derived from an EMBL/GenBank/DDBJ whole genome shotgun (WGS) entry which is preliminary data.</text>
</comment>
<keyword evidence="1 3" id="KW-0808">Transferase</keyword>
<sequence>MTQTTSDVVFLLLVGGKSSRMGEDKAFLPIGKNSTFIKTLAKKISIFKFNLFLSLRKEQLPLYESWFPNNSFIFDQFENIQGPLCGLISAHHFLKSNHIHYKAIFTIAVDTPSIKLKSIKRLIDRYHENPNLSGVFYQTKNGIEPLCAIYNKSTLEEWIQAYYLNPKIELSLQKKIKALENTSIFLNLPMEEEIFLQNINSKSDFELYHR</sequence>
<proteinExistence type="predicted"/>
<gene>
    <name evidence="3" type="ORF">ND855_02675</name>
</gene>
<dbReference type="InterPro" id="IPR025877">
    <property type="entry name" value="MobA-like_NTP_Trfase"/>
</dbReference>
<evidence type="ECO:0000256" key="1">
    <source>
        <dbReference type="ARBA" id="ARBA00022679"/>
    </source>
</evidence>
<dbReference type="SUPFAM" id="SSF53448">
    <property type="entry name" value="Nucleotide-diphospho-sugar transferases"/>
    <property type="match status" value="1"/>
</dbReference>
<dbReference type="InterPro" id="IPR029044">
    <property type="entry name" value="Nucleotide-diphossugar_trans"/>
</dbReference>
<protein>
    <submittedName>
        <fullName evidence="3">NTP transferase domain-containing protein</fullName>
    </submittedName>
</protein>
<dbReference type="PANTHER" id="PTHR19136">
    <property type="entry name" value="MOLYBDENUM COFACTOR GUANYLYLTRANSFERASE"/>
    <property type="match status" value="1"/>
</dbReference>
<accession>A0ABT3M3P8</accession>
<organism evidence="3 4">
    <name type="scientific">Leptospira paudalimensis</name>
    <dbReference type="NCBI Taxonomy" id="2950024"/>
    <lineage>
        <taxon>Bacteria</taxon>
        <taxon>Pseudomonadati</taxon>
        <taxon>Spirochaetota</taxon>
        <taxon>Spirochaetia</taxon>
        <taxon>Leptospirales</taxon>
        <taxon>Leptospiraceae</taxon>
        <taxon>Leptospira</taxon>
    </lineage>
</organism>
<dbReference type="Gene3D" id="3.90.550.10">
    <property type="entry name" value="Spore Coat Polysaccharide Biosynthesis Protein SpsA, Chain A"/>
    <property type="match status" value="1"/>
</dbReference>
<keyword evidence="4" id="KW-1185">Reference proteome</keyword>
<evidence type="ECO:0000313" key="3">
    <source>
        <dbReference type="EMBL" id="MCW7503015.1"/>
    </source>
</evidence>
<dbReference type="Proteomes" id="UP001208794">
    <property type="component" value="Unassembled WGS sequence"/>
</dbReference>
<dbReference type="PANTHER" id="PTHR19136:SF81">
    <property type="entry name" value="MOLYBDENUM COFACTOR GUANYLYLTRANSFERASE"/>
    <property type="match status" value="1"/>
</dbReference>
<evidence type="ECO:0000259" key="2">
    <source>
        <dbReference type="Pfam" id="PF12804"/>
    </source>
</evidence>
<name>A0ABT3M3P8_9LEPT</name>
<feature type="domain" description="MobA-like NTP transferase" evidence="2">
    <location>
        <begin position="11"/>
        <end position="159"/>
    </location>
</feature>
<dbReference type="Pfam" id="PF12804">
    <property type="entry name" value="NTP_transf_3"/>
    <property type="match status" value="1"/>
</dbReference>
<dbReference type="EMBL" id="JAMQPR010000001">
    <property type="protein sequence ID" value="MCW7503015.1"/>
    <property type="molecule type" value="Genomic_DNA"/>
</dbReference>
<reference evidence="3 4" key="1">
    <citation type="submission" date="2022-06" db="EMBL/GenBank/DDBJ databases">
        <title>Leptospira isolates from biofilms formed at urban environments.</title>
        <authorList>
            <person name="Ribeiro P.S."/>
            <person name="Sousa T."/>
            <person name="Carvalho N."/>
            <person name="Aburjaile F."/>
            <person name="Neves F."/>
            <person name="Oliveira D."/>
            <person name="Blanco L."/>
            <person name="Lima J."/>
            <person name="Costa F."/>
            <person name="Brenig B."/>
            <person name="Soares S."/>
            <person name="Ramos R."/>
            <person name="Goes-Neto A."/>
            <person name="Matiuzzi M."/>
            <person name="Azevedo V."/>
            <person name="Ristow P."/>
        </authorList>
    </citation>
    <scope>NUCLEOTIDE SEQUENCE [LARGE SCALE GENOMIC DNA]</scope>
    <source>
        <strain evidence="3 4">VSF14</strain>
    </source>
</reference>